<protein>
    <submittedName>
        <fullName evidence="2">Zinc finger protein 557 isoform X6</fullName>
    </submittedName>
</protein>
<reference evidence="2" key="1">
    <citation type="submission" date="2025-08" db="UniProtKB">
        <authorList>
            <consortium name="RefSeq"/>
        </authorList>
    </citation>
    <scope>IDENTIFICATION</scope>
</reference>
<dbReference type="RefSeq" id="XP_045146322.1">
    <property type="nucleotide sequence ID" value="XM_045290387.1"/>
</dbReference>
<keyword evidence="1" id="KW-1185">Reference proteome</keyword>
<organism evidence="1 2">
    <name type="scientific">Echinops telfairi</name>
    <name type="common">Lesser hedgehog tenrec</name>
    <dbReference type="NCBI Taxonomy" id="9371"/>
    <lineage>
        <taxon>Eukaryota</taxon>
        <taxon>Metazoa</taxon>
        <taxon>Chordata</taxon>
        <taxon>Craniata</taxon>
        <taxon>Vertebrata</taxon>
        <taxon>Euteleostomi</taxon>
        <taxon>Mammalia</taxon>
        <taxon>Eutheria</taxon>
        <taxon>Afrotheria</taxon>
        <taxon>Tenrecidae</taxon>
        <taxon>Tenrecinae</taxon>
        <taxon>Echinops</taxon>
    </lineage>
</organism>
<accession>A0AC55D3L0</accession>
<dbReference type="Proteomes" id="UP000694863">
    <property type="component" value="Unplaced"/>
</dbReference>
<gene>
    <name evidence="2" type="primary">ZNF557</name>
</gene>
<evidence type="ECO:0000313" key="2">
    <source>
        <dbReference type="RefSeq" id="XP_045146322.1"/>
    </source>
</evidence>
<proteinExistence type="predicted"/>
<sequence>MVAQGRRVLGNLERKRGCGYVVSPHFLQTPGQSTLSAATGGSPTACWFRKHIVFIRMAAVVLSPTCAQSALYPASHQKGATEKEELVNGFLTSWLQDLVTFEDVAVEFTQEEWALLDSSQRKLHRDVMLENSRNVASLDLESILKTKALTPKQTVYRNEQTKLKKTM</sequence>
<name>A0AC55D3L0_ECHTE</name>
<evidence type="ECO:0000313" key="1">
    <source>
        <dbReference type="Proteomes" id="UP000694863"/>
    </source>
</evidence>